<dbReference type="SUPFAM" id="SSF81296">
    <property type="entry name" value="E set domains"/>
    <property type="match status" value="1"/>
</dbReference>
<dbReference type="PANTHER" id="PTHR48098">
    <property type="entry name" value="ENTEROCHELIN ESTERASE-RELATED"/>
    <property type="match status" value="1"/>
</dbReference>
<dbReference type="OrthoDB" id="9784036at2"/>
<dbReference type="Pfam" id="PF00756">
    <property type="entry name" value="Esterase"/>
    <property type="match status" value="1"/>
</dbReference>
<dbReference type="GO" id="GO:0004553">
    <property type="term" value="F:hydrolase activity, hydrolyzing O-glycosyl compounds"/>
    <property type="evidence" value="ECO:0007669"/>
    <property type="project" value="InterPro"/>
</dbReference>
<dbReference type="InterPro" id="IPR050583">
    <property type="entry name" value="Mycobacterial_A85_antigen"/>
</dbReference>
<feature type="chain" id="PRO_5021399667" evidence="1">
    <location>
        <begin position="25"/>
        <end position="394"/>
    </location>
</feature>
<dbReference type="InterPro" id="IPR000801">
    <property type="entry name" value="Esterase-like"/>
</dbReference>
<dbReference type="GO" id="GO:0016747">
    <property type="term" value="F:acyltransferase activity, transferring groups other than amino-acyl groups"/>
    <property type="evidence" value="ECO:0007669"/>
    <property type="project" value="TreeGrafter"/>
</dbReference>
<reference evidence="3 4" key="1">
    <citation type="journal article" date="2019" name="Environ. Microbiol.">
        <title>Species interactions and distinct microbial communities in high Arctic permafrost affected cryosols are associated with the CH4 and CO2 gas fluxes.</title>
        <authorList>
            <person name="Altshuler I."/>
            <person name="Hamel J."/>
            <person name="Turney S."/>
            <person name="Magnuson E."/>
            <person name="Levesque R."/>
            <person name="Greer C."/>
            <person name="Whyte L.G."/>
        </authorList>
    </citation>
    <scope>NUCLEOTIDE SEQUENCE [LARGE SCALE GENOMIC DNA]</scope>
    <source>
        <strain evidence="3 4">E4</strain>
    </source>
</reference>
<sequence>MNCSVLNRATLLILSLSVPLPLLAATAQSLPVQQDAAQIANQFLTAVNPDKTITFRLFAPSAKQVDVVTGATLESYVPHAMTKDDKGVWHFTSSVMQPDLYEYFFNIDGFRSIDTGSAMAKPQRQVNTSQILVPGSVLDVKAVPHGEVRAITYHSNALNTERQIYVWTPPGYSDAAQPLPVLYFYHGFGDTGRSALDQGRIPQIMDNLLAERKITPMLVVIPDTETDAKGVVPEDFVPKNRRKEFYPANAAAADRELTQDIIPLVSKTFRVRDDAESRALAGLSQGGYQTLVSGMTHLDKFGWLAAFSGVSTTSVPNEQVAKRLEDPAKINAQLKNFTIAVGENDQVTGKDVAGLKTLLEQKKVKFDYQAYPGLGHEMDVWRPAYIEFVQKLFK</sequence>
<dbReference type="InterPro" id="IPR004193">
    <property type="entry name" value="Glyco_hydro_13_N"/>
</dbReference>
<organism evidence="3 4">
    <name type="scientific">Ewingella americana</name>
    <dbReference type="NCBI Taxonomy" id="41202"/>
    <lineage>
        <taxon>Bacteria</taxon>
        <taxon>Pseudomonadati</taxon>
        <taxon>Pseudomonadota</taxon>
        <taxon>Gammaproteobacteria</taxon>
        <taxon>Enterobacterales</taxon>
        <taxon>Yersiniaceae</taxon>
        <taxon>Ewingella</taxon>
    </lineage>
</organism>
<dbReference type="AlphaFoldDB" id="A0A502FVL0"/>
<dbReference type="Gene3D" id="3.40.50.1820">
    <property type="entry name" value="alpha/beta hydrolase"/>
    <property type="match status" value="1"/>
</dbReference>
<dbReference type="GO" id="GO:0005975">
    <property type="term" value="P:carbohydrate metabolic process"/>
    <property type="evidence" value="ECO:0007669"/>
    <property type="project" value="InterPro"/>
</dbReference>
<dbReference type="PANTHER" id="PTHR48098:SF1">
    <property type="entry name" value="DIACYLGLYCEROL ACYLTRANSFERASE_MYCOLYLTRANSFERASE AG85A"/>
    <property type="match status" value="1"/>
</dbReference>
<protein>
    <submittedName>
        <fullName evidence="3">Esterase family protein</fullName>
    </submittedName>
</protein>
<dbReference type="InterPro" id="IPR014756">
    <property type="entry name" value="Ig_E-set"/>
</dbReference>
<dbReference type="CDD" id="cd11294">
    <property type="entry name" value="E_set_Esterase_like_N"/>
    <property type="match status" value="1"/>
</dbReference>
<evidence type="ECO:0000259" key="2">
    <source>
        <dbReference type="Pfam" id="PF02922"/>
    </source>
</evidence>
<dbReference type="InterPro" id="IPR029058">
    <property type="entry name" value="AB_hydrolase_fold"/>
</dbReference>
<proteinExistence type="predicted"/>
<gene>
    <name evidence="3" type="ORF">EAH77_24295</name>
</gene>
<keyword evidence="4" id="KW-1185">Reference proteome</keyword>
<keyword evidence="1" id="KW-0732">Signal</keyword>
<comment type="caution">
    <text evidence="3">The sequence shown here is derived from an EMBL/GenBank/DDBJ whole genome shotgun (WGS) entry which is preliminary data.</text>
</comment>
<dbReference type="InterPro" id="IPR013783">
    <property type="entry name" value="Ig-like_fold"/>
</dbReference>
<dbReference type="SUPFAM" id="SSF53474">
    <property type="entry name" value="alpha/beta-Hydrolases"/>
    <property type="match status" value="1"/>
</dbReference>
<evidence type="ECO:0000313" key="3">
    <source>
        <dbReference type="EMBL" id="TPG53439.1"/>
    </source>
</evidence>
<evidence type="ECO:0000256" key="1">
    <source>
        <dbReference type="SAM" id="SignalP"/>
    </source>
</evidence>
<accession>A0A502FVL0</accession>
<name>A0A502FVL0_9GAMM</name>
<feature type="domain" description="Glycoside hydrolase family 13 N-terminal" evidence="2">
    <location>
        <begin position="49"/>
        <end position="106"/>
    </location>
</feature>
<dbReference type="EMBL" id="RCZD01000022">
    <property type="protein sequence ID" value="TPG53439.1"/>
    <property type="molecule type" value="Genomic_DNA"/>
</dbReference>
<dbReference type="Pfam" id="PF02922">
    <property type="entry name" value="CBM_48"/>
    <property type="match status" value="1"/>
</dbReference>
<dbReference type="Proteomes" id="UP000317663">
    <property type="component" value="Unassembled WGS sequence"/>
</dbReference>
<evidence type="ECO:0000313" key="4">
    <source>
        <dbReference type="Proteomes" id="UP000317663"/>
    </source>
</evidence>
<feature type="signal peptide" evidence="1">
    <location>
        <begin position="1"/>
        <end position="24"/>
    </location>
</feature>
<dbReference type="Gene3D" id="2.60.40.10">
    <property type="entry name" value="Immunoglobulins"/>
    <property type="match status" value="1"/>
</dbReference>